<feature type="transmembrane region" description="Helical" evidence="1">
    <location>
        <begin position="32"/>
        <end position="56"/>
    </location>
</feature>
<name>A0ABS4TCN7_9PSEU</name>
<evidence type="ECO:0000313" key="3">
    <source>
        <dbReference type="Proteomes" id="UP001519332"/>
    </source>
</evidence>
<comment type="caution">
    <text evidence="2">The sequence shown here is derived from an EMBL/GenBank/DDBJ whole genome shotgun (WGS) entry which is preliminary data.</text>
</comment>
<evidence type="ECO:0000313" key="2">
    <source>
        <dbReference type="EMBL" id="MBP2322182.1"/>
    </source>
</evidence>
<dbReference type="EMBL" id="JAGINW010000001">
    <property type="protein sequence ID" value="MBP2322182.1"/>
    <property type="molecule type" value="Genomic_DNA"/>
</dbReference>
<sequence>MTTDVPLRVQAGAEKAGFGPLTAKFLHPNGRVYAIVYGGWAFMLIVYPVIMLAVMIGGPSAGARWAVALPAVAVLAALGVLLARQAIGSVNRRAFYLYPQGYIATAASGRVVRVVNWRDVSRIEGAGPGLTMQVRAGLFGKVRNVCLIRHHRGKGRPIRFTEIADRATVAPLAYRLHAQAIHQES</sequence>
<gene>
    <name evidence="2" type="ORF">JOF56_002567</name>
</gene>
<keyword evidence="3" id="KW-1185">Reference proteome</keyword>
<dbReference type="Proteomes" id="UP001519332">
    <property type="component" value="Unassembled WGS sequence"/>
</dbReference>
<proteinExistence type="predicted"/>
<organism evidence="2 3">
    <name type="scientific">Kibdelosporangium banguiense</name>
    <dbReference type="NCBI Taxonomy" id="1365924"/>
    <lineage>
        <taxon>Bacteria</taxon>
        <taxon>Bacillati</taxon>
        <taxon>Actinomycetota</taxon>
        <taxon>Actinomycetes</taxon>
        <taxon>Pseudonocardiales</taxon>
        <taxon>Pseudonocardiaceae</taxon>
        <taxon>Kibdelosporangium</taxon>
    </lineage>
</organism>
<feature type="transmembrane region" description="Helical" evidence="1">
    <location>
        <begin position="62"/>
        <end position="83"/>
    </location>
</feature>
<accession>A0ABS4TCN7</accession>
<reference evidence="2 3" key="1">
    <citation type="submission" date="2021-03" db="EMBL/GenBank/DDBJ databases">
        <title>Sequencing the genomes of 1000 actinobacteria strains.</title>
        <authorList>
            <person name="Klenk H.-P."/>
        </authorList>
    </citation>
    <scope>NUCLEOTIDE SEQUENCE [LARGE SCALE GENOMIC DNA]</scope>
    <source>
        <strain evidence="2 3">DSM 46670</strain>
    </source>
</reference>
<protein>
    <recommendedName>
        <fullName evidence="4">PH domain-containing protein</fullName>
    </recommendedName>
</protein>
<keyword evidence="1" id="KW-1133">Transmembrane helix</keyword>
<keyword evidence="1" id="KW-0472">Membrane</keyword>
<evidence type="ECO:0008006" key="4">
    <source>
        <dbReference type="Google" id="ProtNLM"/>
    </source>
</evidence>
<dbReference type="RefSeq" id="WP_209637481.1">
    <property type="nucleotide sequence ID" value="NZ_JAGINW010000001.1"/>
</dbReference>
<keyword evidence="1" id="KW-0812">Transmembrane</keyword>
<evidence type="ECO:0000256" key="1">
    <source>
        <dbReference type="SAM" id="Phobius"/>
    </source>
</evidence>